<protein>
    <recommendedName>
        <fullName evidence="3">N-acetyltransferase domain-containing protein</fullName>
    </recommendedName>
</protein>
<evidence type="ECO:0000313" key="2">
    <source>
        <dbReference type="Proteomes" id="UP001379533"/>
    </source>
</evidence>
<dbReference type="EMBL" id="CP089982">
    <property type="protein sequence ID" value="WXA96714.1"/>
    <property type="molecule type" value="Genomic_DNA"/>
</dbReference>
<evidence type="ECO:0000313" key="1">
    <source>
        <dbReference type="EMBL" id="WXA96714.1"/>
    </source>
</evidence>
<gene>
    <name evidence="1" type="ORF">LZC95_07680</name>
</gene>
<keyword evidence="2" id="KW-1185">Reference proteome</keyword>
<proteinExistence type="predicted"/>
<reference evidence="1 2" key="1">
    <citation type="submission" date="2021-12" db="EMBL/GenBank/DDBJ databases">
        <title>Discovery of the Pendulisporaceae a myxobacterial family with distinct sporulation behavior and unique specialized metabolism.</title>
        <authorList>
            <person name="Garcia R."/>
            <person name="Popoff A."/>
            <person name="Bader C.D."/>
            <person name="Loehr J."/>
            <person name="Walesch S."/>
            <person name="Walt C."/>
            <person name="Boldt J."/>
            <person name="Bunk B."/>
            <person name="Haeckl F.J.F.P.J."/>
            <person name="Gunesch A.P."/>
            <person name="Birkelbach J."/>
            <person name="Nuebel U."/>
            <person name="Pietschmann T."/>
            <person name="Bach T."/>
            <person name="Mueller R."/>
        </authorList>
    </citation>
    <scope>NUCLEOTIDE SEQUENCE [LARGE SCALE GENOMIC DNA]</scope>
    <source>
        <strain evidence="1 2">MSr12523</strain>
    </source>
</reference>
<dbReference type="Gene3D" id="3.40.630.30">
    <property type="match status" value="1"/>
</dbReference>
<evidence type="ECO:0008006" key="3">
    <source>
        <dbReference type="Google" id="ProtNLM"/>
    </source>
</evidence>
<sequence>MVRARQATEMDIDEIMLVEADWEESQRASRERMLTRLRKFPAGFLMFERDGHVLGTLMGFPMHYDPAKVGAMHSWDEVTNHGDYPDPLDSSTANALYLAAGSLKRTARGGTVYRAMMNASVDLARQLGLSYVLAGAKIPGYDAYCRRFGDIDARKYAFTWLNGCLVDPFLEMYRTHDFVVPDEAHVIEKYFPDPPSRDYAAIVVRRVT</sequence>
<dbReference type="SUPFAM" id="SSF55729">
    <property type="entry name" value="Acyl-CoA N-acyltransferases (Nat)"/>
    <property type="match status" value="1"/>
</dbReference>
<dbReference type="InterPro" id="IPR016181">
    <property type="entry name" value="Acyl_CoA_acyltransferase"/>
</dbReference>
<name>A0ABZ2KIF2_9BACT</name>
<dbReference type="Proteomes" id="UP001379533">
    <property type="component" value="Chromosome"/>
</dbReference>
<dbReference type="RefSeq" id="WP_394847332.1">
    <property type="nucleotide sequence ID" value="NZ_CP089982.1"/>
</dbReference>
<accession>A0ABZ2KIF2</accession>
<organism evidence="1 2">
    <name type="scientific">Pendulispora brunnea</name>
    <dbReference type="NCBI Taxonomy" id="2905690"/>
    <lineage>
        <taxon>Bacteria</taxon>
        <taxon>Pseudomonadati</taxon>
        <taxon>Myxococcota</taxon>
        <taxon>Myxococcia</taxon>
        <taxon>Myxococcales</taxon>
        <taxon>Sorangiineae</taxon>
        <taxon>Pendulisporaceae</taxon>
        <taxon>Pendulispora</taxon>
    </lineage>
</organism>